<dbReference type="EMBL" id="CP006577">
    <property type="protein sequence ID" value="AIG99333.1"/>
    <property type="molecule type" value="Genomic_DNA"/>
</dbReference>
<dbReference type="GeneID" id="24796088"/>
<dbReference type="NCBIfam" id="TIGR00317">
    <property type="entry name" value="cobS"/>
    <property type="match status" value="1"/>
</dbReference>
<gene>
    <name evidence="19" type="primary">cobS</name>
    <name evidence="20" type="ORF">AFULGI_00026230</name>
</gene>
<protein>
    <recommendedName>
        <fullName evidence="6 19">Adenosylcobinamide-GDP ribazoletransferase</fullName>
        <ecNumber evidence="5 19">2.7.8.26</ecNumber>
    </recommendedName>
    <alternativeName>
        <fullName evidence="16 19">Cobalamin synthase</fullName>
    </alternativeName>
    <alternativeName>
        <fullName evidence="15 19">Cobalamin-5'-phosphate synthase</fullName>
    </alternativeName>
</protein>
<feature type="transmembrane region" description="Helical" evidence="19">
    <location>
        <begin position="29"/>
        <end position="48"/>
    </location>
</feature>
<keyword evidence="13 19" id="KW-0472">Membrane</keyword>
<evidence type="ECO:0000313" key="20">
    <source>
        <dbReference type="EMBL" id="AIG99333.1"/>
    </source>
</evidence>
<comment type="catalytic activity">
    <reaction evidence="17 19">
        <text>alpha-ribazole + adenosylcob(III)inamide-GDP = adenosylcob(III)alamin + GMP + H(+)</text>
        <dbReference type="Rhea" id="RHEA:16049"/>
        <dbReference type="ChEBI" id="CHEBI:10329"/>
        <dbReference type="ChEBI" id="CHEBI:15378"/>
        <dbReference type="ChEBI" id="CHEBI:18408"/>
        <dbReference type="ChEBI" id="CHEBI:58115"/>
        <dbReference type="ChEBI" id="CHEBI:60487"/>
        <dbReference type="EC" id="2.7.8.26"/>
    </reaction>
</comment>
<evidence type="ECO:0000256" key="15">
    <source>
        <dbReference type="ARBA" id="ARBA00032605"/>
    </source>
</evidence>
<sequence>MIKAIRSAISFLTTLPLGGDVEELRKNLWLFPYAAILIALIVSVPHFIRNFVDIRFLALVLYLGAEGINHVDGLADFGDALFAPKNRKREAIKDLNTGAGGVAVVVVYFLLLYTLLYRSDFWEIALSQVLAKYSMLLLMLLSRPSWDGMGSYFMEKISSKDVFIGAVPVVLLCYKVGIESLAALASGFAVVLLLKAYSEKHFGGVNGDVIGSANCLTFAASLSALTIAGQL</sequence>
<comment type="cofactor">
    <cofactor evidence="1 19">
        <name>Mg(2+)</name>
        <dbReference type="ChEBI" id="CHEBI:18420"/>
    </cofactor>
</comment>
<evidence type="ECO:0000256" key="14">
    <source>
        <dbReference type="ARBA" id="ARBA00025228"/>
    </source>
</evidence>
<keyword evidence="10 19" id="KW-0812">Transmembrane</keyword>
<dbReference type="RefSeq" id="WP_010879812.1">
    <property type="nucleotide sequence ID" value="NZ_CP006577.1"/>
</dbReference>
<evidence type="ECO:0000256" key="3">
    <source>
        <dbReference type="ARBA" id="ARBA00004663"/>
    </source>
</evidence>
<evidence type="ECO:0000256" key="8">
    <source>
        <dbReference type="ARBA" id="ARBA00022573"/>
    </source>
</evidence>
<keyword evidence="11 19" id="KW-0460">Magnesium</keyword>
<dbReference type="UniPathway" id="UPA00148">
    <property type="reaction ID" value="UER00238"/>
</dbReference>
<evidence type="ECO:0000256" key="19">
    <source>
        <dbReference type="HAMAP-Rule" id="MF_00719"/>
    </source>
</evidence>
<evidence type="ECO:0000256" key="2">
    <source>
        <dbReference type="ARBA" id="ARBA00004651"/>
    </source>
</evidence>
<keyword evidence="12 19" id="KW-1133">Transmembrane helix</keyword>
<dbReference type="HOGENOM" id="CLU_057426_2_0_2"/>
<evidence type="ECO:0000256" key="11">
    <source>
        <dbReference type="ARBA" id="ARBA00022842"/>
    </source>
</evidence>
<evidence type="ECO:0000256" key="7">
    <source>
        <dbReference type="ARBA" id="ARBA00022475"/>
    </source>
</evidence>
<comment type="function">
    <text evidence="14 19">Joins adenosylcobinamide-GDP and alpha-ribazole to generate adenosylcobalamin (Ado-cobalamin). Also synthesizes adenosylcobalamin 5'-phosphate from adenosylcobinamide-GDP and alpha-ribazole 5'-phosphate.</text>
</comment>
<keyword evidence="8 19" id="KW-0169">Cobalamin biosynthesis</keyword>
<keyword evidence="7 19" id="KW-1003">Cell membrane</keyword>
<dbReference type="Proteomes" id="UP000028501">
    <property type="component" value="Chromosome"/>
</dbReference>
<dbReference type="PANTHER" id="PTHR34148:SF1">
    <property type="entry name" value="ADENOSYLCOBINAMIDE-GDP RIBAZOLETRANSFERASE"/>
    <property type="match status" value="1"/>
</dbReference>
<proteinExistence type="inferred from homology"/>
<evidence type="ECO:0000256" key="18">
    <source>
        <dbReference type="ARBA" id="ARBA00049504"/>
    </source>
</evidence>
<evidence type="ECO:0000256" key="10">
    <source>
        <dbReference type="ARBA" id="ARBA00022692"/>
    </source>
</evidence>
<evidence type="ECO:0000256" key="5">
    <source>
        <dbReference type="ARBA" id="ARBA00013200"/>
    </source>
</evidence>
<keyword evidence="9 19" id="KW-0808">Transferase</keyword>
<evidence type="ECO:0000256" key="13">
    <source>
        <dbReference type="ARBA" id="ARBA00023136"/>
    </source>
</evidence>
<dbReference type="Pfam" id="PF02654">
    <property type="entry name" value="CobS"/>
    <property type="match status" value="1"/>
</dbReference>
<feature type="transmembrane region" description="Helical" evidence="19">
    <location>
        <begin position="209"/>
        <end position="228"/>
    </location>
</feature>
<feature type="transmembrane region" description="Helical" evidence="19">
    <location>
        <begin position="121"/>
        <end position="141"/>
    </location>
</feature>
<dbReference type="GO" id="GO:0009236">
    <property type="term" value="P:cobalamin biosynthetic process"/>
    <property type="evidence" value="ECO:0007669"/>
    <property type="project" value="UniProtKB-UniRule"/>
</dbReference>
<evidence type="ECO:0000256" key="17">
    <source>
        <dbReference type="ARBA" id="ARBA00048623"/>
    </source>
</evidence>
<dbReference type="AlphaFoldDB" id="A0A075WP26"/>
<feature type="transmembrane region" description="Helical" evidence="19">
    <location>
        <begin position="162"/>
        <end position="189"/>
    </location>
</feature>
<evidence type="ECO:0000256" key="9">
    <source>
        <dbReference type="ARBA" id="ARBA00022679"/>
    </source>
</evidence>
<evidence type="ECO:0000256" key="12">
    <source>
        <dbReference type="ARBA" id="ARBA00022989"/>
    </source>
</evidence>
<dbReference type="GO" id="GO:0008818">
    <property type="term" value="F:cobalamin 5'-phosphate synthase activity"/>
    <property type="evidence" value="ECO:0007669"/>
    <property type="project" value="UniProtKB-UniRule"/>
</dbReference>
<name>A0A075WP26_ARCFL</name>
<dbReference type="EC" id="2.7.8.26" evidence="5 19"/>
<dbReference type="InterPro" id="IPR003805">
    <property type="entry name" value="CobS"/>
</dbReference>
<comment type="pathway">
    <text evidence="3 19">Cofactor biosynthesis; adenosylcobalamin biosynthesis; adenosylcobalamin from cob(II)yrinate a,c-diamide: step 7/7.</text>
</comment>
<evidence type="ECO:0000256" key="4">
    <source>
        <dbReference type="ARBA" id="ARBA00010561"/>
    </source>
</evidence>
<evidence type="ECO:0000256" key="16">
    <source>
        <dbReference type="ARBA" id="ARBA00032853"/>
    </source>
</evidence>
<dbReference type="HAMAP" id="MF_00719">
    <property type="entry name" value="CobS"/>
    <property type="match status" value="1"/>
</dbReference>
<dbReference type="KEGG" id="afg:AFULGI_00026230"/>
<evidence type="ECO:0000256" key="1">
    <source>
        <dbReference type="ARBA" id="ARBA00001946"/>
    </source>
</evidence>
<comment type="similarity">
    <text evidence="4 19">Belongs to the CobS family.</text>
</comment>
<evidence type="ECO:0000256" key="6">
    <source>
        <dbReference type="ARBA" id="ARBA00015850"/>
    </source>
</evidence>
<organism evidence="20 21">
    <name type="scientific">Archaeoglobus fulgidus DSM 8774</name>
    <dbReference type="NCBI Taxonomy" id="1344584"/>
    <lineage>
        <taxon>Archaea</taxon>
        <taxon>Methanobacteriati</taxon>
        <taxon>Methanobacteriota</taxon>
        <taxon>Archaeoglobi</taxon>
        <taxon>Archaeoglobales</taxon>
        <taxon>Archaeoglobaceae</taxon>
        <taxon>Archaeoglobus</taxon>
    </lineage>
</organism>
<dbReference type="GO" id="GO:0051073">
    <property type="term" value="F:adenosylcobinamide-GDP ribazoletransferase activity"/>
    <property type="evidence" value="ECO:0007669"/>
    <property type="project" value="UniProtKB-UniRule"/>
</dbReference>
<feature type="transmembrane region" description="Helical" evidence="19">
    <location>
        <begin position="95"/>
        <end position="115"/>
    </location>
</feature>
<evidence type="ECO:0000313" key="21">
    <source>
        <dbReference type="Proteomes" id="UP000028501"/>
    </source>
</evidence>
<comment type="subcellular location">
    <subcellularLocation>
        <location evidence="2 19">Cell membrane</location>
        <topology evidence="2 19">Multi-pass membrane protein</topology>
    </subcellularLocation>
</comment>
<comment type="catalytic activity">
    <reaction evidence="18 19">
        <text>alpha-ribazole 5'-phosphate + adenosylcob(III)inamide-GDP = adenosylcob(III)alamin 5'-phosphate + GMP + H(+)</text>
        <dbReference type="Rhea" id="RHEA:23560"/>
        <dbReference type="ChEBI" id="CHEBI:15378"/>
        <dbReference type="ChEBI" id="CHEBI:57918"/>
        <dbReference type="ChEBI" id="CHEBI:58115"/>
        <dbReference type="ChEBI" id="CHEBI:60487"/>
        <dbReference type="ChEBI" id="CHEBI:60493"/>
        <dbReference type="EC" id="2.7.8.26"/>
    </reaction>
</comment>
<dbReference type="GO" id="GO:0005886">
    <property type="term" value="C:plasma membrane"/>
    <property type="evidence" value="ECO:0007669"/>
    <property type="project" value="UniProtKB-SubCell"/>
</dbReference>
<reference evidence="20 21" key="1">
    <citation type="submission" date="2013-07" db="EMBL/GenBank/DDBJ databases">
        <title>Genome of Archaeoglobus fulgidus.</title>
        <authorList>
            <person name="Fiebig A."/>
            <person name="Birkeland N.-K."/>
        </authorList>
    </citation>
    <scope>NUCLEOTIDE SEQUENCE [LARGE SCALE GENOMIC DNA]</scope>
    <source>
        <strain evidence="20 21">DSM 8774</strain>
    </source>
</reference>
<accession>A0A075WP26</accession>
<dbReference type="PANTHER" id="PTHR34148">
    <property type="entry name" value="ADENOSYLCOBINAMIDE-GDP RIBAZOLETRANSFERASE"/>
    <property type="match status" value="1"/>
</dbReference>